<accession>A0A7X6DC21</accession>
<evidence type="ECO:0000313" key="1">
    <source>
        <dbReference type="EMBL" id="NKE64248.1"/>
    </source>
</evidence>
<evidence type="ECO:0000313" key="2">
    <source>
        <dbReference type="Proteomes" id="UP000521868"/>
    </source>
</evidence>
<name>A0A7X6DC21_9BURK</name>
<sequence length="104" mass="11194">MNTSPVSVNRNLVVLARVLDRLERSAQPVDPEQFRSLVGRLAAELEATPRDAGLDSVLETFPAAAELYENLHYAHAGLCRSALEPALAAELAARAAIESARRTA</sequence>
<reference evidence="1 2" key="1">
    <citation type="journal article" date="2020" name="Nature">
        <title>Bacterial chemolithoautotrophy via manganese oxidation.</title>
        <authorList>
            <person name="Yu H."/>
            <person name="Leadbetter J.R."/>
        </authorList>
    </citation>
    <scope>NUCLEOTIDE SEQUENCE [LARGE SCALE GENOMIC DNA]</scope>
    <source>
        <strain evidence="1 2">RBP-1</strain>
    </source>
</reference>
<organism evidence="1 2">
    <name type="scientific">Ramlibacter lithotrophicus</name>
    <dbReference type="NCBI Taxonomy" id="2606681"/>
    <lineage>
        <taxon>Bacteria</taxon>
        <taxon>Pseudomonadati</taxon>
        <taxon>Pseudomonadota</taxon>
        <taxon>Betaproteobacteria</taxon>
        <taxon>Burkholderiales</taxon>
        <taxon>Comamonadaceae</taxon>
        <taxon>Ramlibacter</taxon>
    </lineage>
</organism>
<comment type="caution">
    <text evidence="1">The sequence shown here is derived from an EMBL/GenBank/DDBJ whole genome shotgun (WGS) entry which is preliminary data.</text>
</comment>
<dbReference type="EMBL" id="VTOX01000001">
    <property type="protein sequence ID" value="NKE64248.1"/>
    <property type="molecule type" value="Genomic_DNA"/>
</dbReference>
<keyword evidence="2" id="KW-1185">Reference proteome</keyword>
<dbReference type="AlphaFoldDB" id="A0A7X6DC21"/>
<dbReference type="Proteomes" id="UP000521868">
    <property type="component" value="Unassembled WGS sequence"/>
</dbReference>
<protein>
    <submittedName>
        <fullName evidence="1">Uncharacterized protein</fullName>
    </submittedName>
</protein>
<proteinExistence type="predicted"/>
<gene>
    <name evidence="1" type="ORF">RAMLITH_00305</name>
</gene>